<comment type="subcellular location">
    <subcellularLocation>
        <location evidence="10">Mitochondrion</location>
    </subcellularLocation>
</comment>
<reference evidence="13" key="1">
    <citation type="submission" date="2018-03" db="EMBL/GenBank/DDBJ databases">
        <authorList>
            <person name="Guldener U."/>
        </authorList>
    </citation>
    <scope>NUCLEOTIDE SEQUENCE</scope>
</reference>
<dbReference type="PROSITE" id="PS50035">
    <property type="entry name" value="PLD"/>
    <property type="match status" value="1"/>
</dbReference>
<keyword evidence="14" id="KW-1185">Reference proteome</keyword>
<gene>
    <name evidence="13" type="ORF">DNG_09570</name>
</gene>
<comment type="caution">
    <text evidence="13">The sequence shown here is derived from an EMBL/GenBank/DDBJ whole genome shotgun (WGS) entry which is preliminary data.</text>
</comment>
<proteinExistence type="inferred from homology"/>
<keyword evidence="7 10" id="KW-0594">Phospholipid biosynthesis</keyword>
<dbReference type="InterPro" id="IPR001736">
    <property type="entry name" value="PLipase_D/transphosphatidylase"/>
</dbReference>
<evidence type="ECO:0000256" key="5">
    <source>
        <dbReference type="ARBA" id="ARBA00022737"/>
    </source>
</evidence>
<evidence type="ECO:0000256" key="1">
    <source>
        <dbReference type="ARBA" id="ARBA00005042"/>
    </source>
</evidence>
<accession>A0AAE8N5Y8</accession>
<keyword evidence="10" id="KW-0067">ATP-binding</keyword>
<evidence type="ECO:0000256" key="2">
    <source>
        <dbReference type="ARBA" id="ARBA00010682"/>
    </source>
</evidence>
<feature type="domain" description="PLD phosphodiesterase" evidence="12">
    <location>
        <begin position="210"/>
        <end position="236"/>
    </location>
</feature>
<keyword evidence="3 10" id="KW-0444">Lipid biosynthesis</keyword>
<dbReference type="EMBL" id="ONZQ02000017">
    <property type="protein sequence ID" value="SPO06876.1"/>
    <property type="molecule type" value="Genomic_DNA"/>
</dbReference>
<name>A0AAE8N5Y8_9PEZI</name>
<keyword evidence="6 10" id="KW-0443">Lipid metabolism</keyword>
<comment type="similarity">
    <text evidence="2 10">Belongs to the CDP-alcohol phosphatidyltransferase class-II family.</text>
</comment>
<evidence type="ECO:0000256" key="4">
    <source>
        <dbReference type="ARBA" id="ARBA00022679"/>
    </source>
</evidence>
<dbReference type="SUPFAM" id="SSF56024">
    <property type="entry name" value="Phospholipase D/nuclease"/>
    <property type="match status" value="1"/>
</dbReference>
<dbReference type="CDD" id="cd09135">
    <property type="entry name" value="PLDc_PGS1_euk_1"/>
    <property type="match status" value="1"/>
</dbReference>
<evidence type="ECO:0000259" key="12">
    <source>
        <dbReference type="PROSITE" id="PS50035"/>
    </source>
</evidence>
<dbReference type="AlphaFoldDB" id="A0AAE8N5Y8"/>
<evidence type="ECO:0000256" key="3">
    <source>
        <dbReference type="ARBA" id="ARBA00022516"/>
    </source>
</evidence>
<evidence type="ECO:0000256" key="11">
    <source>
        <dbReference type="SAM" id="MobiDB-lite"/>
    </source>
</evidence>
<keyword evidence="10" id="KW-0496">Mitochondrion</keyword>
<sequence>MAPHHPSLHPADRNDEDMFARNALRITPRLRPRAHPSRLLLPGRPRPAQCRSYTTSGNSSGSSPATPPHAAMTPALAPFVGELDRLAPSFDVQGSEITVLKTPAEFYETLKEKIRGAERRVFLATLYIGKSEQELIDTLRDALRRNPKLEVSVLTDCLRGTREAPDPSCASLLAPLVEEFGEGRVEIRMYHTPNLTGLRKKHIPKRFNEGWGLQHMKLYGVDDEIIISGANLSTDYFTNRQDRYHLFSSKEVTEYFYRIHAAVASLSYLVKPSAEPAGFTLSWPSTAPSPLEAPAEFTRHATSVLNPLITAPASADDPNNAEFADTRVYVLSQMSQLLSPDTSTELPALTHILRVLSRPDYAASSWTFTAGYFNPAPSLTALLLSASRGGPTPNTVITASPQANGFYGSPGPSGLLPPAYTVLLRRFLDAVHRSGRTGDISATEWRRGTVGEPGGWTYHAKGLWVTLPREENPSMTIVGSSNYTKRSYSLDLEVGALIVTKDEGLKRRLGDEKAALGEFASPVTRDDLTKVDRRVGFHVRVAMWIVKMVGGAL</sequence>
<comment type="pathway">
    <text evidence="1 10">Phospholipid metabolism; phosphatidylglycerol biosynthesis; phosphatidylglycerol from CDP-diacylglycerol: step 1/2.</text>
</comment>
<comment type="catalytic activity">
    <reaction evidence="9 10">
        <text>a CDP-1,2-diacyl-sn-glycerol + sn-glycerol 3-phosphate = a 1,2-diacyl-sn-glycero-3-phospho-(1'-sn-glycero-3'-phosphate) + CMP + H(+)</text>
        <dbReference type="Rhea" id="RHEA:12593"/>
        <dbReference type="ChEBI" id="CHEBI:15378"/>
        <dbReference type="ChEBI" id="CHEBI:57597"/>
        <dbReference type="ChEBI" id="CHEBI:58332"/>
        <dbReference type="ChEBI" id="CHEBI:60110"/>
        <dbReference type="ChEBI" id="CHEBI:60377"/>
        <dbReference type="EC" id="2.7.8.5"/>
    </reaction>
</comment>
<dbReference type="GO" id="GO:0032049">
    <property type="term" value="P:cardiolipin biosynthetic process"/>
    <property type="evidence" value="ECO:0007669"/>
    <property type="project" value="InterPro"/>
</dbReference>
<evidence type="ECO:0000256" key="9">
    <source>
        <dbReference type="ARBA" id="ARBA00048586"/>
    </source>
</evidence>
<evidence type="ECO:0000256" key="7">
    <source>
        <dbReference type="ARBA" id="ARBA00023209"/>
    </source>
</evidence>
<keyword evidence="10" id="KW-0547">Nucleotide-binding</keyword>
<evidence type="ECO:0000313" key="14">
    <source>
        <dbReference type="Proteomes" id="UP001187682"/>
    </source>
</evidence>
<dbReference type="Pfam" id="PF13091">
    <property type="entry name" value="PLDc_2"/>
    <property type="match status" value="1"/>
</dbReference>
<dbReference type="GO" id="GO:0005524">
    <property type="term" value="F:ATP binding"/>
    <property type="evidence" value="ECO:0007669"/>
    <property type="project" value="UniProtKB-KW"/>
</dbReference>
<dbReference type="Gene3D" id="3.30.870.10">
    <property type="entry name" value="Endonuclease Chain A"/>
    <property type="match status" value="2"/>
</dbReference>
<dbReference type="Proteomes" id="UP001187682">
    <property type="component" value="Unassembled WGS sequence"/>
</dbReference>
<evidence type="ECO:0000313" key="13">
    <source>
        <dbReference type="EMBL" id="SPO06876.1"/>
    </source>
</evidence>
<evidence type="ECO:0000256" key="10">
    <source>
        <dbReference type="RuleBase" id="RU365024"/>
    </source>
</evidence>
<keyword evidence="5" id="KW-0677">Repeat</keyword>
<keyword evidence="4 10" id="KW-0808">Transferase</keyword>
<dbReference type="CDD" id="cd09137">
    <property type="entry name" value="PLDc_PGS1_euk_2"/>
    <property type="match status" value="1"/>
</dbReference>
<comment type="function">
    <text evidence="10">Functions in the biosynthesis of the anionic phospholipids phosphatidylglycerol and cardiolipin.</text>
</comment>
<evidence type="ECO:0000256" key="8">
    <source>
        <dbReference type="ARBA" id="ARBA00023264"/>
    </source>
</evidence>
<organism evidence="13 14">
    <name type="scientific">Cephalotrichum gorgonifer</name>
    <dbReference type="NCBI Taxonomy" id="2041049"/>
    <lineage>
        <taxon>Eukaryota</taxon>
        <taxon>Fungi</taxon>
        <taxon>Dikarya</taxon>
        <taxon>Ascomycota</taxon>
        <taxon>Pezizomycotina</taxon>
        <taxon>Sordariomycetes</taxon>
        <taxon>Hypocreomycetidae</taxon>
        <taxon>Microascales</taxon>
        <taxon>Microascaceae</taxon>
        <taxon>Cephalotrichum</taxon>
    </lineage>
</organism>
<dbReference type="PANTHER" id="PTHR12586">
    <property type="entry name" value="CDP-DIACYLGLYCEROL--SERINE O-PHOSPHATIDYLTRANSFERASE"/>
    <property type="match status" value="1"/>
</dbReference>
<dbReference type="GO" id="GO:0005739">
    <property type="term" value="C:mitochondrion"/>
    <property type="evidence" value="ECO:0007669"/>
    <property type="project" value="UniProtKB-SubCell"/>
</dbReference>
<feature type="region of interest" description="Disordered" evidence="11">
    <location>
        <begin position="25"/>
        <end position="71"/>
    </location>
</feature>
<dbReference type="GO" id="GO:0008444">
    <property type="term" value="F:CDP-diacylglycerol-glycerol-3-phosphate 3-phosphatidyltransferase activity"/>
    <property type="evidence" value="ECO:0007669"/>
    <property type="project" value="UniProtKB-EC"/>
</dbReference>
<dbReference type="SMART" id="SM00155">
    <property type="entry name" value="PLDc"/>
    <property type="match status" value="2"/>
</dbReference>
<dbReference type="PANTHER" id="PTHR12586:SF1">
    <property type="entry name" value="CDP-DIACYLGLYCEROL--GLYCEROL-3-PHOSPHATE 3-PHOSPHATIDYLTRANSFERASE, MITOCHONDRIAL"/>
    <property type="match status" value="1"/>
</dbReference>
<dbReference type="InterPro" id="IPR025202">
    <property type="entry name" value="PLD-like_dom"/>
</dbReference>
<evidence type="ECO:0000256" key="6">
    <source>
        <dbReference type="ARBA" id="ARBA00023098"/>
    </source>
</evidence>
<dbReference type="EC" id="2.7.8.5" evidence="10"/>
<keyword evidence="8 10" id="KW-1208">Phospholipid metabolism</keyword>
<feature type="compositionally biased region" description="Low complexity" evidence="11">
    <location>
        <begin position="38"/>
        <end position="71"/>
    </location>
</feature>
<protein>
    <recommendedName>
        <fullName evidence="10">CDP-diacylglycerol--glycerol-3-phosphate 3-phosphatidyltransferase</fullName>
        <ecNumber evidence="10">2.7.8.5</ecNumber>
    </recommendedName>
</protein>
<dbReference type="InterPro" id="IPR016270">
    <property type="entry name" value="PGS1"/>
</dbReference>